<dbReference type="STRING" id="1714264.BTO30_12035"/>
<dbReference type="Proteomes" id="UP000185568">
    <property type="component" value="Unassembled WGS sequence"/>
</dbReference>
<comment type="caution">
    <text evidence="1">The sequence shown here is derived from an EMBL/GenBank/DDBJ whole genome shotgun (WGS) entry which is preliminary data.</text>
</comment>
<dbReference type="RefSeq" id="WP_075398978.1">
    <property type="nucleotide sequence ID" value="NZ_MSDU01000027.1"/>
</dbReference>
<keyword evidence="2" id="KW-1185">Reference proteome</keyword>
<dbReference type="AlphaFoldDB" id="A0A1Q8Q3M7"/>
<proteinExistence type="predicted"/>
<evidence type="ECO:0000313" key="1">
    <source>
        <dbReference type="EMBL" id="OLN21928.1"/>
    </source>
</evidence>
<protein>
    <submittedName>
        <fullName evidence="1">Uncharacterized protein</fullName>
    </submittedName>
</protein>
<organism evidence="1 2">
    <name type="scientific">Domibacillus antri</name>
    <dbReference type="NCBI Taxonomy" id="1714264"/>
    <lineage>
        <taxon>Bacteria</taxon>
        <taxon>Bacillati</taxon>
        <taxon>Bacillota</taxon>
        <taxon>Bacilli</taxon>
        <taxon>Bacillales</taxon>
        <taxon>Bacillaceae</taxon>
        <taxon>Domibacillus</taxon>
    </lineage>
</organism>
<sequence>MKRNFILLPDVQMIDEVSIYIDDIQLKAEHAGGIVELDFLDKLSSYENDSLGGFATDIDNIKAIGEALLEFYSRMTKNRCP</sequence>
<reference evidence="1 2" key="1">
    <citation type="submission" date="2016-12" db="EMBL/GenBank/DDBJ databases">
        <title>Domibacillus antri genome sequencing.</title>
        <authorList>
            <person name="Verma A."/>
            <person name="Krishnamurthi S."/>
        </authorList>
    </citation>
    <scope>NUCLEOTIDE SEQUENCE [LARGE SCALE GENOMIC DNA]</scope>
    <source>
        <strain evidence="1 2">XD80</strain>
    </source>
</reference>
<evidence type="ECO:0000313" key="2">
    <source>
        <dbReference type="Proteomes" id="UP000185568"/>
    </source>
</evidence>
<gene>
    <name evidence="1" type="ORF">BTO30_12035</name>
</gene>
<accession>A0A1Q8Q3M7</accession>
<name>A0A1Q8Q3M7_9BACI</name>
<dbReference type="EMBL" id="MSDU01000027">
    <property type="protein sequence ID" value="OLN21928.1"/>
    <property type="molecule type" value="Genomic_DNA"/>
</dbReference>